<gene>
    <name evidence="2" type="ORF">GCM10009547_10370</name>
</gene>
<name>A0ABN1GFA8_9ACTN</name>
<comment type="caution">
    <text evidence="2">The sequence shown here is derived from an EMBL/GenBank/DDBJ whole genome shotgun (WGS) entry which is preliminary data.</text>
</comment>
<evidence type="ECO:0000313" key="3">
    <source>
        <dbReference type="Proteomes" id="UP001500957"/>
    </source>
</evidence>
<accession>A0ABN1GFA8</accession>
<protein>
    <recommendedName>
        <fullName evidence="1">RsiG-like domain-containing protein</fullName>
    </recommendedName>
</protein>
<reference evidence="2 3" key="1">
    <citation type="journal article" date="2019" name="Int. J. Syst. Evol. Microbiol.">
        <title>The Global Catalogue of Microorganisms (GCM) 10K type strain sequencing project: providing services to taxonomists for standard genome sequencing and annotation.</title>
        <authorList>
            <consortium name="The Broad Institute Genomics Platform"/>
            <consortium name="The Broad Institute Genome Sequencing Center for Infectious Disease"/>
            <person name="Wu L."/>
            <person name="Ma J."/>
        </authorList>
    </citation>
    <scope>NUCLEOTIDE SEQUENCE [LARGE SCALE GENOMIC DNA]</scope>
    <source>
        <strain evidence="2 3">JCM 10671</strain>
    </source>
</reference>
<dbReference type="InterPro" id="IPR055209">
    <property type="entry name" value="RsiG-like_dom"/>
</dbReference>
<evidence type="ECO:0000313" key="2">
    <source>
        <dbReference type="EMBL" id="GAA0610274.1"/>
    </source>
</evidence>
<feature type="domain" description="RsiG-like" evidence="1">
    <location>
        <begin position="16"/>
        <end position="75"/>
    </location>
</feature>
<organism evidence="2 3">
    <name type="scientific">Sporichthya brevicatena</name>
    <dbReference type="NCBI Taxonomy" id="171442"/>
    <lineage>
        <taxon>Bacteria</taxon>
        <taxon>Bacillati</taxon>
        <taxon>Actinomycetota</taxon>
        <taxon>Actinomycetes</taxon>
        <taxon>Sporichthyales</taxon>
        <taxon>Sporichthyaceae</taxon>
        <taxon>Sporichthya</taxon>
    </lineage>
</organism>
<dbReference type="RefSeq" id="WP_344602341.1">
    <property type="nucleotide sequence ID" value="NZ_BAAAHE010000008.1"/>
</dbReference>
<dbReference type="EMBL" id="BAAAHE010000008">
    <property type="protein sequence ID" value="GAA0610274.1"/>
    <property type="molecule type" value="Genomic_DNA"/>
</dbReference>
<sequence length="167" mass="18469">MDEGRRTKRGTGELVAAPHLADLDLAALRAYRRDLQDEEDRVSYWRRLVHARLDMLEVGSHTEGTLSVEQLIRVLGDTGSGASRTALSAVHPAAPLPDLPETTDMWVTEVDPHDPAALAEAQEKLRAAEHKLTAYRKALFERIDEATAELILRYRDNPAAALSALPL</sequence>
<dbReference type="Pfam" id="PF22802">
    <property type="entry name" value="RsiG"/>
    <property type="match status" value="1"/>
</dbReference>
<evidence type="ECO:0000259" key="1">
    <source>
        <dbReference type="Pfam" id="PF22802"/>
    </source>
</evidence>
<proteinExistence type="predicted"/>
<dbReference type="Proteomes" id="UP001500957">
    <property type="component" value="Unassembled WGS sequence"/>
</dbReference>
<keyword evidence="3" id="KW-1185">Reference proteome</keyword>